<dbReference type="Pfam" id="PF00486">
    <property type="entry name" value="Trans_reg_C"/>
    <property type="match status" value="1"/>
</dbReference>
<evidence type="ECO:0000259" key="3">
    <source>
        <dbReference type="PROSITE" id="PS51755"/>
    </source>
</evidence>
<evidence type="ECO:0000256" key="2">
    <source>
        <dbReference type="PROSITE-ProRule" id="PRU01091"/>
    </source>
</evidence>
<dbReference type="Gene3D" id="1.10.10.10">
    <property type="entry name" value="Winged helix-like DNA-binding domain superfamily/Winged helix DNA-binding domain"/>
    <property type="match status" value="1"/>
</dbReference>
<keyword evidence="1 2" id="KW-0238">DNA-binding</keyword>
<feature type="DNA-binding region" description="OmpR/PhoB-type" evidence="2">
    <location>
        <begin position="1"/>
        <end position="67"/>
    </location>
</feature>
<evidence type="ECO:0000313" key="4">
    <source>
        <dbReference type="EMBL" id="MBE9637457.1"/>
    </source>
</evidence>
<comment type="caution">
    <text evidence="4">The sequence shown here is derived from an EMBL/GenBank/DDBJ whole genome shotgun (WGS) entry which is preliminary data.</text>
</comment>
<reference evidence="4 5" key="1">
    <citation type="journal article" date="2021" name="Int. J. Syst. Evol. Microbiol.">
        <title>Salipiger mangrovisoli sp. nov., isolated from mangrove soil and the proposal for the reclassification of Paraphaeobacter pallidus as Salipiger pallidus comb. nov.</title>
        <authorList>
            <person name="Du J."/>
            <person name="Liu Y."/>
            <person name="Pei T."/>
            <person name="Deng M.R."/>
            <person name="Zhu H."/>
        </authorList>
    </citation>
    <scope>NUCLEOTIDE SEQUENCE [LARGE SCALE GENOMIC DNA]</scope>
    <source>
        <strain evidence="4 5">6D45A</strain>
    </source>
</reference>
<accession>A0ABR9X1Q6</accession>
<protein>
    <submittedName>
        <fullName evidence="4">Winged helix-turn-helix domain-containing protein</fullName>
    </submittedName>
</protein>
<dbReference type="InterPro" id="IPR016032">
    <property type="entry name" value="Sig_transdc_resp-reg_C-effctor"/>
</dbReference>
<sequence>MLALLTRHPDRIATREMLLDELTEVGSDRSERNIDFVINRLRRKLADNARSPRFIATRYGEGYVWVGGPPAMRRDPARADLLVGPLNGLALLGALRERAETFARALHEVVKEEIPDGQSVIYMPDAAPRAGSAGQGPSKMIELTFFSEAEEVNCVSAVKQFDTGRILSLARVSLDHDLHELLSDRAAMRNFVRRLLNEAWRAKASATETDGPLPVSMYTAGFWKMDDSATATESLSKLTARAETNDRKYLQEWRQSERRILDLHEAAPDDASLRIMHAAHLHTKYIMLGHKLFADGVDDRNADEDSIEALVLSALPHVQPKPDLTIMAAKLLHFLDRGYDKLAMGIAEDAYRSSLSVSASLPLIGQMRAFMGRIDEALPCIEQALELVEPGSRSHLYTLTIKCQVLVASGNREGLGDAKRQLYSVSVLSPLFFEPVFGDPDSPSLRGRIAAMAMSRRMALSRLQHIEYVSARLFAEQIHRENIIYAPLALVCRRFGPEAVPPEIAFRYPRVMARLC</sequence>
<dbReference type="CDD" id="cd00383">
    <property type="entry name" value="trans_reg_C"/>
    <property type="match status" value="1"/>
</dbReference>
<dbReference type="Proteomes" id="UP000607796">
    <property type="component" value="Unassembled WGS sequence"/>
</dbReference>
<keyword evidence="5" id="KW-1185">Reference proteome</keyword>
<dbReference type="InterPro" id="IPR001867">
    <property type="entry name" value="OmpR/PhoB-type_DNA-bd"/>
</dbReference>
<evidence type="ECO:0000256" key="1">
    <source>
        <dbReference type="ARBA" id="ARBA00023125"/>
    </source>
</evidence>
<evidence type="ECO:0000313" key="5">
    <source>
        <dbReference type="Proteomes" id="UP000607796"/>
    </source>
</evidence>
<dbReference type="SUPFAM" id="SSF46894">
    <property type="entry name" value="C-terminal effector domain of the bipartite response regulators"/>
    <property type="match status" value="1"/>
</dbReference>
<name>A0ABR9X1Q6_9RHOB</name>
<dbReference type="InterPro" id="IPR036388">
    <property type="entry name" value="WH-like_DNA-bd_sf"/>
</dbReference>
<gene>
    <name evidence="4" type="ORF">IQ782_11440</name>
</gene>
<dbReference type="PROSITE" id="PS51755">
    <property type="entry name" value="OMPR_PHOB"/>
    <property type="match status" value="1"/>
</dbReference>
<organism evidence="4 5">
    <name type="scientific">Salipiger mangrovisoli</name>
    <dbReference type="NCBI Taxonomy" id="2865933"/>
    <lineage>
        <taxon>Bacteria</taxon>
        <taxon>Pseudomonadati</taxon>
        <taxon>Pseudomonadota</taxon>
        <taxon>Alphaproteobacteria</taxon>
        <taxon>Rhodobacterales</taxon>
        <taxon>Roseobacteraceae</taxon>
        <taxon>Salipiger</taxon>
    </lineage>
</organism>
<dbReference type="EMBL" id="JADFFK010000007">
    <property type="protein sequence ID" value="MBE9637457.1"/>
    <property type="molecule type" value="Genomic_DNA"/>
</dbReference>
<feature type="domain" description="OmpR/PhoB-type" evidence="3">
    <location>
        <begin position="1"/>
        <end position="67"/>
    </location>
</feature>
<dbReference type="SMART" id="SM00862">
    <property type="entry name" value="Trans_reg_C"/>
    <property type="match status" value="1"/>
</dbReference>
<proteinExistence type="predicted"/>